<sequence length="288" mass="31281">MTPHATSGTPSPVEHLADFLRSRRAALSPDQLGVVSNGPRRVPGLRREELAELAGVSLTYYTRLEQGLATNPSPQVLDSIARALRLGDVERAHLHRLAGAVTAPAQRGPGLRAGLVTLLERMPDVAALALSPVQDVIGWNRLGHAVIAGHLPPAQPYGDEPPNKVSMLFTDPAARSLHREWEHEATLAVASLRYVTGPLGTEHEIARLVGDLSVRSAEFARLWAEHPVDLCSNGTKKFHHPVVGALDLRYEMLHLPEEDGYRLMLMHAVPGSRDDDALRLLASTTLTT</sequence>
<comment type="caution">
    <text evidence="2">The sequence shown here is derived from an EMBL/GenBank/DDBJ whole genome shotgun (WGS) entry which is preliminary data.</text>
</comment>
<reference evidence="2 3" key="1">
    <citation type="submission" date="2013-01" db="EMBL/GenBank/DDBJ databases">
        <title>Whole genome shotgun sequence of Gordonia soli NBRC 108243.</title>
        <authorList>
            <person name="Isaki-Nakamura S."/>
            <person name="Hosoyama A."/>
            <person name="Tsuchikane K."/>
            <person name="Ando Y."/>
            <person name="Baba S."/>
            <person name="Ohji S."/>
            <person name="Hamada M."/>
            <person name="Tamura T."/>
            <person name="Yamazoe A."/>
            <person name="Yamazaki S."/>
            <person name="Fujita N."/>
        </authorList>
    </citation>
    <scope>NUCLEOTIDE SEQUENCE [LARGE SCALE GENOMIC DNA]</scope>
    <source>
        <strain evidence="2 3">NBRC 108243</strain>
    </source>
</reference>
<dbReference type="Gene3D" id="3.30.450.180">
    <property type="match status" value="1"/>
</dbReference>
<dbReference type="RefSeq" id="WP_007621278.1">
    <property type="nucleotide sequence ID" value="NZ_BANX01000019.1"/>
</dbReference>
<dbReference type="CDD" id="cd00093">
    <property type="entry name" value="HTH_XRE"/>
    <property type="match status" value="1"/>
</dbReference>
<dbReference type="PANTHER" id="PTHR35010:SF2">
    <property type="entry name" value="BLL4672 PROTEIN"/>
    <property type="match status" value="1"/>
</dbReference>
<dbReference type="eggNOG" id="COG1396">
    <property type="taxonomic scope" value="Bacteria"/>
</dbReference>
<dbReference type="Gene3D" id="1.10.260.40">
    <property type="entry name" value="lambda repressor-like DNA-binding domains"/>
    <property type="match status" value="1"/>
</dbReference>
<dbReference type="SMART" id="SM00530">
    <property type="entry name" value="HTH_XRE"/>
    <property type="match status" value="1"/>
</dbReference>
<accession>M0QJT2</accession>
<evidence type="ECO:0000313" key="3">
    <source>
        <dbReference type="Proteomes" id="UP000011666"/>
    </source>
</evidence>
<dbReference type="EMBL" id="BANX01000019">
    <property type="protein sequence ID" value="GAC68813.1"/>
    <property type="molecule type" value="Genomic_DNA"/>
</dbReference>
<evidence type="ECO:0000259" key="1">
    <source>
        <dbReference type="PROSITE" id="PS50943"/>
    </source>
</evidence>
<dbReference type="Proteomes" id="UP000011666">
    <property type="component" value="Unassembled WGS sequence"/>
</dbReference>
<evidence type="ECO:0000313" key="2">
    <source>
        <dbReference type="EMBL" id="GAC68813.1"/>
    </source>
</evidence>
<dbReference type="PROSITE" id="PS50943">
    <property type="entry name" value="HTH_CROC1"/>
    <property type="match status" value="1"/>
</dbReference>
<dbReference type="InterPro" id="IPR001387">
    <property type="entry name" value="Cro/C1-type_HTH"/>
</dbReference>
<proteinExistence type="predicted"/>
<keyword evidence="3" id="KW-1185">Reference proteome</keyword>
<keyword evidence="2" id="KW-0238">DNA-binding</keyword>
<dbReference type="GO" id="GO:0003677">
    <property type="term" value="F:DNA binding"/>
    <property type="evidence" value="ECO:0007669"/>
    <property type="project" value="UniProtKB-KW"/>
</dbReference>
<dbReference type="InterPro" id="IPR010982">
    <property type="entry name" value="Lambda_DNA-bd_dom_sf"/>
</dbReference>
<gene>
    <name evidence="2" type="ORF">GS4_19_00030</name>
</gene>
<dbReference type="AlphaFoldDB" id="M0QJT2"/>
<feature type="domain" description="HTH cro/C1-type" evidence="1">
    <location>
        <begin position="44"/>
        <end position="92"/>
    </location>
</feature>
<protein>
    <submittedName>
        <fullName evidence="2">Putative DNA-binding protein</fullName>
    </submittedName>
</protein>
<dbReference type="STRING" id="1223545.GS4_19_00030"/>
<dbReference type="OrthoDB" id="3608749at2"/>
<dbReference type="Pfam" id="PF17765">
    <property type="entry name" value="MLTR_LBD"/>
    <property type="match status" value="1"/>
</dbReference>
<name>M0QJT2_9ACTN</name>
<dbReference type="Pfam" id="PF13560">
    <property type="entry name" value="HTH_31"/>
    <property type="match status" value="1"/>
</dbReference>
<organism evidence="2 3">
    <name type="scientific">Gordonia soli NBRC 108243</name>
    <dbReference type="NCBI Taxonomy" id="1223545"/>
    <lineage>
        <taxon>Bacteria</taxon>
        <taxon>Bacillati</taxon>
        <taxon>Actinomycetota</taxon>
        <taxon>Actinomycetes</taxon>
        <taxon>Mycobacteriales</taxon>
        <taxon>Gordoniaceae</taxon>
        <taxon>Gordonia</taxon>
    </lineage>
</organism>
<dbReference type="InterPro" id="IPR041413">
    <property type="entry name" value="MLTR_LBD"/>
</dbReference>
<dbReference type="SUPFAM" id="SSF47413">
    <property type="entry name" value="lambda repressor-like DNA-binding domains"/>
    <property type="match status" value="1"/>
</dbReference>
<dbReference type="PANTHER" id="PTHR35010">
    <property type="entry name" value="BLL4672 PROTEIN-RELATED"/>
    <property type="match status" value="1"/>
</dbReference>